<protein>
    <submittedName>
        <fullName evidence="1">Uncharacterized protein</fullName>
    </submittedName>
</protein>
<dbReference type="EMBL" id="JAGFBR010000002">
    <property type="protein sequence ID" value="KAH0469423.1"/>
    <property type="molecule type" value="Genomic_DNA"/>
</dbReference>
<proteinExistence type="predicted"/>
<keyword evidence="2" id="KW-1185">Reference proteome</keyword>
<comment type="caution">
    <text evidence="1">The sequence shown here is derived from an EMBL/GenBank/DDBJ whole genome shotgun (WGS) entry which is preliminary data.</text>
</comment>
<gene>
    <name evidence="1" type="ORF">IEQ34_000981</name>
</gene>
<evidence type="ECO:0000313" key="2">
    <source>
        <dbReference type="Proteomes" id="UP000775213"/>
    </source>
</evidence>
<evidence type="ECO:0000313" key="1">
    <source>
        <dbReference type="EMBL" id="KAH0469423.1"/>
    </source>
</evidence>
<sequence>MSVTDTAECFYFSREAFVGEEEFFIFMGEDSFHSHGKLRAVDGSGSAGSDYVLVAEIVRRRHDRLPLIISPARSFPDQLALRLS</sequence>
<name>A0AAV7HMX5_DENCH</name>
<reference evidence="1 2" key="1">
    <citation type="journal article" date="2021" name="Hortic Res">
        <title>Chromosome-scale assembly of the Dendrobium chrysotoxum genome enhances the understanding of orchid evolution.</title>
        <authorList>
            <person name="Zhang Y."/>
            <person name="Zhang G.Q."/>
            <person name="Zhang D."/>
            <person name="Liu X.D."/>
            <person name="Xu X.Y."/>
            <person name="Sun W.H."/>
            <person name="Yu X."/>
            <person name="Zhu X."/>
            <person name="Wang Z.W."/>
            <person name="Zhao X."/>
            <person name="Zhong W.Y."/>
            <person name="Chen H."/>
            <person name="Yin W.L."/>
            <person name="Huang T."/>
            <person name="Niu S.C."/>
            <person name="Liu Z.J."/>
        </authorList>
    </citation>
    <scope>NUCLEOTIDE SEQUENCE [LARGE SCALE GENOMIC DNA]</scope>
    <source>
        <strain evidence="1">Lindl</strain>
    </source>
</reference>
<dbReference type="Proteomes" id="UP000775213">
    <property type="component" value="Unassembled WGS sequence"/>
</dbReference>
<accession>A0AAV7HMX5</accession>
<dbReference type="AlphaFoldDB" id="A0AAV7HMX5"/>
<organism evidence="1 2">
    <name type="scientific">Dendrobium chrysotoxum</name>
    <name type="common">Orchid</name>
    <dbReference type="NCBI Taxonomy" id="161865"/>
    <lineage>
        <taxon>Eukaryota</taxon>
        <taxon>Viridiplantae</taxon>
        <taxon>Streptophyta</taxon>
        <taxon>Embryophyta</taxon>
        <taxon>Tracheophyta</taxon>
        <taxon>Spermatophyta</taxon>
        <taxon>Magnoliopsida</taxon>
        <taxon>Liliopsida</taxon>
        <taxon>Asparagales</taxon>
        <taxon>Orchidaceae</taxon>
        <taxon>Epidendroideae</taxon>
        <taxon>Malaxideae</taxon>
        <taxon>Dendrobiinae</taxon>
        <taxon>Dendrobium</taxon>
    </lineage>
</organism>